<evidence type="ECO:0000313" key="2">
    <source>
        <dbReference type="Proteomes" id="UP001597453"/>
    </source>
</evidence>
<proteinExistence type="predicted"/>
<dbReference type="EMBL" id="JBHUNF010000008">
    <property type="protein sequence ID" value="MFD2675396.1"/>
    <property type="molecule type" value="Genomic_DNA"/>
</dbReference>
<protein>
    <recommendedName>
        <fullName evidence="3">Ankyrin repeat domain-containing protein</fullName>
    </recommendedName>
</protein>
<comment type="caution">
    <text evidence="1">The sequence shown here is derived from an EMBL/GenBank/DDBJ whole genome shotgun (WGS) entry which is preliminary data.</text>
</comment>
<evidence type="ECO:0008006" key="3">
    <source>
        <dbReference type="Google" id="ProtNLM"/>
    </source>
</evidence>
<reference evidence="2" key="1">
    <citation type="journal article" date="2019" name="Int. J. Syst. Evol. Microbiol.">
        <title>The Global Catalogue of Microorganisms (GCM) 10K type strain sequencing project: providing services to taxonomists for standard genome sequencing and annotation.</title>
        <authorList>
            <consortium name="The Broad Institute Genomics Platform"/>
            <consortium name="The Broad Institute Genome Sequencing Center for Infectious Disease"/>
            <person name="Wu L."/>
            <person name="Ma J."/>
        </authorList>
    </citation>
    <scope>NUCLEOTIDE SEQUENCE [LARGE SCALE GENOMIC DNA]</scope>
    <source>
        <strain evidence="2">TISTR 1511</strain>
    </source>
</reference>
<name>A0ABW5RLF3_9MICO</name>
<dbReference type="Proteomes" id="UP001597453">
    <property type="component" value="Unassembled WGS sequence"/>
</dbReference>
<gene>
    <name evidence="1" type="ORF">ACFSUQ_08850</name>
</gene>
<keyword evidence="2" id="KW-1185">Reference proteome</keyword>
<organism evidence="1 2">
    <name type="scientific">Gulosibacter bifidus</name>
    <dbReference type="NCBI Taxonomy" id="272239"/>
    <lineage>
        <taxon>Bacteria</taxon>
        <taxon>Bacillati</taxon>
        <taxon>Actinomycetota</taxon>
        <taxon>Actinomycetes</taxon>
        <taxon>Micrococcales</taxon>
        <taxon>Microbacteriaceae</taxon>
        <taxon>Gulosibacter</taxon>
    </lineage>
</organism>
<dbReference type="Gene3D" id="1.25.40.20">
    <property type="entry name" value="Ankyrin repeat-containing domain"/>
    <property type="match status" value="1"/>
</dbReference>
<sequence length="185" mass="21257">MTSPYVAVRKGTLTAFLEACAQRPDLDPFEYFLDGLTNQTPANRVAITTWMLDNGVPASYVERDPRSRYNALHLLFVQREHDYELEAPLLRRLLAEGADINGYAPRIGTPLLGLIDNLKMRDKELGLFYDIIFAHPGINWDVPANLKGAPKKTLRETLERRENRPEMIRRMHHYLEHGPTPEPNH</sequence>
<evidence type="ECO:0000313" key="1">
    <source>
        <dbReference type="EMBL" id="MFD2675396.1"/>
    </source>
</evidence>
<dbReference type="RefSeq" id="WP_390280537.1">
    <property type="nucleotide sequence ID" value="NZ_JBHUNF010000008.1"/>
</dbReference>
<accession>A0ABW5RLF3</accession>
<dbReference type="InterPro" id="IPR036770">
    <property type="entry name" value="Ankyrin_rpt-contain_sf"/>
</dbReference>